<evidence type="ECO:0000313" key="3">
    <source>
        <dbReference type="Proteomes" id="UP001596989"/>
    </source>
</evidence>
<dbReference type="InterPro" id="IPR053144">
    <property type="entry name" value="Acetyltransferase_Butenolide"/>
</dbReference>
<dbReference type="Pfam" id="PF13673">
    <property type="entry name" value="Acetyltransf_10"/>
    <property type="match status" value="1"/>
</dbReference>
<evidence type="ECO:0000313" key="2">
    <source>
        <dbReference type="EMBL" id="MFD0959059.1"/>
    </source>
</evidence>
<comment type="caution">
    <text evidence="2">The sequence shown here is derived from an EMBL/GenBank/DDBJ whole genome shotgun (WGS) entry which is preliminary data.</text>
</comment>
<reference evidence="3" key="1">
    <citation type="journal article" date="2019" name="Int. J. Syst. Evol. Microbiol.">
        <title>The Global Catalogue of Microorganisms (GCM) 10K type strain sequencing project: providing services to taxonomists for standard genome sequencing and annotation.</title>
        <authorList>
            <consortium name="The Broad Institute Genomics Platform"/>
            <consortium name="The Broad Institute Genome Sequencing Center for Infectious Disease"/>
            <person name="Wu L."/>
            <person name="Ma J."/>
        </authorList>
    </citation>
    <scope>NUCLEOTIDE SEQUENCE [LARGE SCALE GENOMIC DNA]</scope>
    <source>
        <strain evidence="3">CCUG 59129</strain>
    </source>
</reference>
<sequence>MSNIVYRENAQVTPDKLAQVFKNSGIRRPTDDIVRLHLMIQHADLLVTAWDGERLVGVARALTDYSYCCYLSDLAVDRAYQKHGIGKKLVAIVQERIGESCSFVLLAAPEAVDYYPRLGFERADKAYLIKRKR</sequence>
<dbReference type="RefSeq" id="WP_377562903.1">
    <property type="nucleotide sequence ID" value="NZ_JBHTJZ010000005.1"/>
</dbReference>
<accession>A0ABW3HNN9</accession>
<proteinExistence type="predicted"/>
<dbReference type="Proteomes" id="UP001596989">
    <property type="component" value="Unassembled WGS sequence"/>
</dbReference>
<dbReference type="InterPro" id="IPR016181">
    <property type="entry name" value="Acyl_CoA_acyltransferase"/>
</dbReference>
<feature type="domain" description="N-acetyltransferase" evidence="1">
    <location>
        <begin position="4"/>
        <end position="133"/>
    </location>
</feature>
<dbReference type="EMBL" id="JBHTJZ010000005">
    <property type="protein sequence ID" value="MFD0959059.1"/>
    <property type="molecule type" value="Genomic_DNA"/>
</dbReference>
<keyword evidence="2" id="KW-0012">Acyltransferase</keyword>
<name>A0ABW3HNN9_9BACL</name>
<keyword evidence="3" id="KW-1185">Reference proteome</keyword>
<dbReference type="PROSITE" id="PS51186">
    <property type="entry name" value="GNAT"/>
    <property type="match status" value="1"/>
</dbReference>
<protein>
    <submittedName>
        <fullName evidence="2">GNAT family N-acetyltransferase</fullName>
        <ecNumber evidence="2">2.3.1.-</ecNumber>
    </submittedName>
</protein>
<keyword evidence="2" id="KW-0808">Transferase</keyword>
<dbReference type="Gene3D" id="3.40.630.30">
    <property type="match status" value="1"/>
</dbReference>
<gene>
    <name evidence="2" type="ORF">ACFQ2I_06605</name>
</gene>
<evidence type="ECO:0000259" key="1">
    <source>
        <dbReference type="PROSITE" id="PS51186"/>
    </source>
</evidence>
<dbReference type="GO" id="GO:0016746">
    <property type="term" value="F:acyltransferase activity"/>
    <property type="evidence" value="ECO:0007669"/>
    <property type="project" value="UniProtKB-KW"/>
</dbReference>
<dbReference type="CDD" id="cd04301">
    <property type="entry name" value="NAT_SF"/>
    <property type="match status" value="1"/>
</dbReference>
<dbReference type="PANTHER" id="PTHR43233">
    <property type="entry name" value="FAMILY N-ACETYLTRANSFERASE, PUTATIVE (AFU_ORTHOLOGUE AFUA_6G03350)-RELATED"/>
    <property type="match status" value="1"/>
</dbReference>
<dbReference type="EC" id="2.3.1.-" evidence="2"/>
<organism evidence="2 3">
    <name type="scientific">Paenibacillus chungangensis</name>
    <dbReference type="NCBI Taxonomy" id="696535"/>
    <lineage>
        <taxon>Bacteria</taxon>
        <taxon>Bacillati</taxon>
        <taxon>Bacillota</taxon>
        <taxon>Bacilli</taxon>
        <taxon>Bacillales</taxon>
        <taxon>Paenibacillaceae</taxon>
        <taxon>Paenibacillus</taxon>
    </lineage>
</organism>
<dbReference type="SUPFAM" id="SSF55729">
    <property type="entry name" value="Acyl-CoA N-acyltransferases (Nat)"/>
    <property type="match status" value="1"/>
</dbReference>
<dbReference type="PANTHER" id="PTHR43233:SF1">
    <property type="entry name" value="FAMILY N-ACETYLTRANSFERASE, PUTATIVE (AFU_ORTHOLOGUE AFUA_6G03350)-RELATED"/>
    <property type="match status" value="1"/>
</dbReference>
<dbReference type="InterPro" id="IPR000182">
    <property type="entry name" value="GNAT_dom"/>
</dbReference>